<organism evidence="2 3">
    <name type="scientific">Bacillus safensis</name>
    <dbReference type="NCBI Taxonomy" id="561879"/>
    <lineage>
        <taxon>Bacteria</taxon>
        <taxon>Bacillati</taxon>
        <taxon>Bacillota</taxon>
        <taxon>Bacilli</taxon>
        <taxon>Bacillales</taxon>
        <taxon>Bacillaceae</taxon>
        <taxon>Bacillus</taxon>
    </lineage>
</organism>
<evidence type="ECO:0000256" key="1">
    <source>
        <dbReference type="SAM" id="MobiDB-lite"/>
    </source>
</evidence>
<evidence type="ECO:0000313" key="2">
    <source>
        <dbReference type="EMBL" id="BBP87964.1"/>
    </source>
</evidence>
<gene>
    <name evidence="2" type="ORF">BsIDN1_15820</name>
</gene>
<name>A0A5S9M722_BACIA</name>
<dbReference type="InterPro" id="IPR025413">
    <property type="entry name" value="YpzG-like"/>
</dbReference>
<evidence type="ECO:0008006" key="4">
    <source>
        <dbReference type="Google" id="ProtNLM"/>
    </source>
</evidence>
<reference evidence="2 3" key="1">
    <citation type="submission" date="2019-12" db="EMBL/GenBank/DDBJ databases">
        <title>Full genome sequence of a Bacillus safensis strain isolated from commercially available natto in Indonesia.</title>
        <authorList>
            <person name="Yoshida M."/>
            <person name="Uomi M."/>
            <person name="Waturangi D."/>
            <person name="Ekaputri J.J."/>
            <person name="Setiamarga D.H.E."/>
        </authorList>
    </citation>
    <scope>NUCLEOTIDE SEQUENCE [LARGE SCALE GENOMIC DNA]</scope>
    <source>
        <strain evidence="2 3">IDN1</strain>
    </source>
</reference>
<dbReference type="Proteomes" id="UP000464658">
    <property type="component" value="Chromosome"/>
</dbReference>
<sequence>MRYEFKWKSYMADFVQLRTTAYPQPWANAKHSASQVNGETQQTQHDIVLQNNVRKQRSK</sequence>
<accession>A0A5S9M722</accession>
<dbReference type="Pfam" id="PF14139">
    <property type="entry name" value="YpzG"/>
    <property type="match status" value="1"/>
</dbReference>
<protein>
    <recommendedName>
        <fullName evidence="4">YpzG family protein</fullName>
    </recommendedName>
</protein>
<feature type="compositionally biased region" description="Polar residues" evidence="1">
    <location>
        <begin position="32"/>
        <end position="53"/>
    </location>
</feature>
<feature type="region of interest" description="Disordered" evidence="1">
    <location>
        <begin position="32"/>
        <end position="59"/>
    </location>
</feature>
<evidence type="ECO:0000313" key="3">
    <source>
        <dbReference type="Proteomes" id="UP000464658"/>
    </source>
</evidence>
<dbReference type="AlphaFoldDB" id="A0A5S9M722"/>
<dbReference type="EMBL" id="AP021906">
    <property type="protein sequence ID" value="BBP87964.1"/>
    <property type="molecule type" value="Genomic_DNA"/>
</dbReference>
<proteinExistence type="predicted"/>